<feature type="non-terminal residue" evidence="2">
    <location>
        <position position="1"/>
    </location>
</feature>
<dbReference type="PANTHER" id="PTHR10856:SF0">
    <property type="entry name" value="CORONIN"/>
    <property type="match status" value="1"/>
</dbReference>
<evidence type="ECO:0000313" key="1">
    <source>
        <dbReference type="Proteomes" id="UP000504618"/>
    </source>
</evidence>
<dbReference type="PANTHER" id="PTHR10856">
    <property type="entry name" value="CORONIN"/>
    <property type="match status" value="1"/>
</dbReference>
<evidence type="ECO:0000313" key="2">
    <source>
        <dbReference type="RefSeq" id="XP_024889233.1"/>
    </source>
</evidence>
<keyword evidence="1" id="KW-1185">Reference proteome</keyword>
<dbReference type="GO" id="GO:0051015">
    <property type="term" value="F:actin filament binding"/>
    <property type="evidence" value="ECO:0007669"/>
    <property type="project" value="TreeGrafter"/>
</dbReference>
<sequence length="261" mass="29693">LIKLLVLYFFRGGLIFTTGFSKMSKRQYSLRAPDMLDEPKVIVELDTSNGVMFPLYDTDTNLVYLCGDSMIRYFEITPEPPFVHYINTFQTPDPQRGIGMMPKRGCDVNSCEITRFYRLNNSGFCQVISMTVPRKSELFQEDLYPDTPGDTAAISAEEWQAGIDAEPVLISLRDGYQPSASKNELKVQKKSNILSKGPIVLGTKRVWDHFRCKTGCRKGTNCKCIRSKIKCNADCDCQIYKNAADCNNPFSSQRQPHHKRQ</sequence>
<dbReference type="Pfam" id="PF16300">
    <property type="entry name" value="WD40_4"/>
    <property type="match status" value="1"/>
</dbReference>
<dbReference type="SMART" id="SM01167">
    <property type="entry name" value="DUF1900"/>
    <property type="match status" value="1"/>
</dbReference>
<dbReference type="GeneID" id="112465742"/>
<dbReference type="InterPro" id="IPR015505">
    <property type="entry name" value="Coronin"/>
</dbReference>
<dbReference type="Gene3D" id="2.130.10.10">
    <property type="entry name" value="YVTN repeat-like/Quinoprotein amine dehydrogenase"/>
    <property type="match status" value="1"/>
</dbReference>
<organism evidence="1 2">
    <name type="scientific">Temnothorax curvispinosus</name>
    <dbReference type="NCBI Taxonomy" id="300111"/>
    <lineage>
        <taxon>Eukaryota</taxon>
        <taxon>Metazoa</taxon>
        <taxon>Ecdysozoa</taxon>
        <taxon>Arthropoda</taxon>
        <taxon>Hexapoda</taxon>
        <taxon>Insecta</taxon>
        <taxon>Pterygota</taxon>
        <taxon>Neoptera</taxon>
        <taxon>Endopterygota</taxon>
        <taxon>Hymenoptera</taxon>
        <taxon>Apocrita</taxon>
        <taxon>Aculeata</taxon>
        <taxon>Formicoidea</taxon>
        <taxon>Formicidae</taxon>
        <taxon>Myrmicinae</taxon>
        <taxon>Temnothorax</taxon>
    </lineage>
</organism>
<gene>
    <name evidence="2" type="primary">LOC112465742</name>
</gene>
<dbReference type="Proteomes" id="UP000504618">
    <property type="component" value="Unplaced"/>
</dbReference>
<proteinExistence type="predicted"/>
<dbReference type="RefSeq" id="XP_024889233.1">
    <property type="nucleotide sequence ID" value="XM_025033465.1"/>
</dbReference>
<dbReference type="OrthoDB" id="1850764at2759"/>
<protein>
    <submittedName>
        <fullName evidence="2">Coronin-6-like</fullName>
    </submittedName>
</protein>
<dbReference type="InterPro" id="IPR015943">
    <property type="entry name" value="WD40/YVTN_repeat-like_dom_sf"/>
</dbReference>
<name>A0A6J1R4W6_9HYME</name>
<dbReference type="AlphaFoldDB" id="A0A6J1R4W6"/>
<accession>A0A6J1R4W6</accession>
<dbReference type="GO" id="GO:0007015">
    <property type="term" value="P:actin filament organization"/>
    <property type="evidence" value="ECO:0007669"/>
    <property type="project" value="TreeGrafter"/>
</dbReference>
<reference evidence="2" key="1">
    <citation type="submission" date="2025-08" db="UniProtKB">
        <authorList>
            <consortium name="RefSeq"/>
        </authorList>
    </citation>
    <scope>IDENTIFICATION</scope>
    <source>
        <tissue evidence="2">Whole body</tissue>
    </source>
</reference>